<feature type="domain" description="NAD-dependent epimerase/dehydratase" evidence="2">
    <location>
        <begin position="14"/>
        <end position="254"/>
    </location>
</feature>
<dbReference type="AlphaFoldDB" id="A0A0R2DTB2"/>
<organism evidence="3 4">
    <name type="scientific">Liquorilactobacillus sucicola DSM 21376 = JCM 15457</name>
    <dbReference type="NCBI Taxonomy" id="1423806"/>
    <lineage>
        <taxon>Bacteria</taxon>
        <taxon>Bacillati</taxon>
        <taxon>Bacillota</taxon>
        <taxon>Bacilli</taxon>
        <taxon>Lactobacillales</taxon>
        <taxon>Lactobacillaceae</taxon>
        <taxon>Liquorilactobacillus</taxon>
    </lineage>
</organism>
<evidence type="ECO:0000313" key="4">
    <source>
        <dbReference type="Proteomes" id="UP000050961"/>
    </source>
</evidence>
<dbReference type="Proteomes" id="UP000050961">
    <property type="component" value="Unassembled WGS sequence"/>
</dbReference>
<dbReference type="PANTHER" id="PTHR43000">
    <property type="entry name" value="DTDP-D-GLUCOSE 4,6-DEHYDRATASE-RELATED"/>
    <property type="match status" value="1"/>
</dbReference>
<evidence type="ECO:0000313" key="3">
    <source>
        <dbReference type="EMBL" id="KRN06315.1"/>
    </source>
</evidence>
<proteinExistence type="inferred from homology"/>
<evidence type="ECO:0000256" key="1">
    <source>
        <dbReference type="ARBA" id="ARBA00007637"/>
    </source>
</evidence>
<reference evidence="3 4" key="1">
    <citation type="journal article" date="2015" name="Genome Announc.">
        <title>Expanding the biotechnology potential of lactobacilli through comparative genomics of 213 strains and associated genera.</title>
        <authorList>
            <person name="Sun Z."/>
            <person name="Harris H.M."/>
            <person name="McCann A."/>
            <person name="Guo C."/>
            <person name="Argimon S."/>
            <person name="Zhang W."/>
            <person name="Yang X."/>
            <person name="Jeffery I.B."/>
            <person name="Cooney J.C."/>
            <person name="Kagawa T.F."/>
            <person name="Liu W."/>
            <person name="Song Y."/>
            <person name="Salvetti E."/>
            <person name="Wrobel A."/>
            <person name="Rasinkangas P."/>
            <person name="Parkhill J."/>
            <person name="Rea M.C."/>
            <person name="O'Sullivan O."/>
            <person name="Ritari J."/>
            <person name="Douillard F.P."/>
            <person name="Paul Ross R."/>
            <person name="Yang R."/>
            <person name="Briner A.E."/>
            <person name="Felis G.E."/>
            <person name="de Vos W.M."/>
            <person name="Barrangou R."/>
            <person name="Klaenhammer T.R."/>
            <person name="Caufield P.W."/>
            <person name="Cui Y."/>
            <person name="Zhang H."/>
            <person name="O'Toole P.W."/>
        </authorList>
    </citation>
    <scope>NUCLEOTIDE SEQUENCE [LARGE SCALE GENOMIC DNA]</scope>
    <source>
        <strain evidence="3 4">DSM 21376</strain>
    </source>
</reference>
<dbReference type="InterPro" id="IPR036291">
    <property type="entry name" value="NAD(P)-bd_dom_sf"/>
</dbReference>
<gene>
    <name evidence="3" type="ORF">FD15_GL001517</name>
</gene>
<dbReference type="InterPro" id="IPR001509">
    <property type="entry name" value="Epimerase_deHydtase"/>
</dbReference>
<dbReference type="Gene3D" id="3.90.25.10">
    <property type="entry name" value="UDP-galactose 4-epimerase, domain 1"/>
    <property type="match status" value="1"/>
</dbReference>
<sequence>MLLIRRGFSLVNYLITGGAGFIGSNLAAEVVKRGGKVSLVDDLSMGKEENIIHLNKKRVTFYKKSITDHDFMTNLLIKEHFDYIILLGAVASVANSVRMPYETHEVNQEANINILETIRKFGLNVKKLLFASSAAVYGNNPQQPKKEGSAIEPGTPYAIDKFASERYALTYGELYQIPTVATRFFNVYGPRQNPDSPYSGVLSIIFDCLENNKQFKLFGDGSQTRDFTYVKDVVNAVLLLLYDSKAVNSVYNVATGKSVSLKEVIATFEKILNKQLEIEYLPERIGDVKHSSANISRLMAMGFRPDYDIVAGLNLYINAGVAGI</sequence>
<comment type="similarity">
    <text evidence="1">Belongs to the NAD(P)-dependent epimerase/dehydratase family.</text>
</comment>
<accession>A0A0R2DTB2</accession>
<dbReference type="Pfam" id="PF01370">
    <property type="entry name" value="Epimerase"/>
    <property type="match status" value="1"/>
</dbReference>
<dbReference type="Gene3D" id="3.40.50.720">
    <property type="entry name" value="NAD(P)-binding Rossmann-like Domain"/>
    <property type="match status" value="1"/>
</dbReference>
<dbReference type="SUPFAM" id="SSF51735">
    <property type="entry name" value="NAD(P)-binding Rossmann-fold domains"/>
    <property type="match status" value="1"/>
</dbReference>
<evidence type="ECO:0000259" key="2">
    <source>
        <dbReference type="Pfam" id="PF01370"/>
    </source>
</evidence>
<dbReference type="EMBL" id="AYZF01000013">
    <property type="protein sequence ID" value="KRN06315.1"/>
    <property type="molecule type" value="Genomic_DNA"/>
</dbReference>
<dbReference type="eggNOG" id="COG0451">
    <property type="taxonomic scope" value="Bacteria"/>
</dbReference>
<keyword evidence="4" id="KW-1185">Reference proteome</keyword>
<dbReference type="STRING" id="1423806.FD15_GL001517"/>
<name>A0A0R2DTB2_9LACO</name>
<comment type="caution">
    <text evidence="3">The sequence shown here is derived from an EMBL/GenBank/DDBJ whole genome shotgun (WGS) entry which is preliminary data.</text>
</comment>
<dbReference type="PATRIC" id="fig|1423806.3.peg.1537"/>
<protein>
    <submittedName>
        <fullName evidence="3">Udp-glucose 4-epimerase</fullName>
    </submittedName>
</protein>